<feature type="coiled-coil region" evidence="1">
    <location>
        <begin position="339"/>
        <end position="387"/>
    </location>
</feature>
<name>A0A1J1HAF5_PLARL</name>
<dbReference type="AlphaFoldDB" id="A0A1J1HAF5"/>
<evidence type="ECO:0000256" key="1">
    <source>
        <dbReference type="SAM" id="Coils"/>
    </source>
</evidence>
<evidence type="ECO:0000259" key="3">
    <source>
        <dbReference type="PROSITE" id="PS50829"/>
    </source>
</evidence>
<feature type="coiled-coil region" evidence="1">
    <location>
        <begin position="430"/>
        <end position="457"/>
    </location>
</feature>
<dbReference type="InterPro" id="IPR035445">
    <property type="entry name" value="GYF-like_dom_sf"/>
</dbReference>
<feature type="domain" description="GYF" evidence="3">
    <location>
        <begin position="210"/>
        <end position="258"/>
    </location>
</feature>
<dbReference type="KEGG" id="prel:PRELSG_1410000"/>
<dbReference type="OrthoDB" id="392750at2759"/>
<dbReference type="Pfam" id="PF02213">
    <property type="entry name" value="GYF"/>
    <property type="match status" value="1"/>
</dbReference>
<dbReference type="EMBL" id="LN835309">
    <property type="protein sequence ID" value="CRH02370.1"/>
    <property type="molecule type" value="Genomic_DNA"/>
</dbReference>
<dbReference type="PROSITE" id="PS50829">
    <property type="entry name" value="GYF"/>
    <property type="match status" value="1"/>
</dbReference>
<protein>
    <recommendedName>
        <fullName evidence="3">GYF domain-containing protein</fullName>
    </recommendedName>
</protein>
<sequence length="1218" mass="147138">MDINLYIHSIEIEFLNEKCYVYNNKEEHEENIVYSLNLKVEDSLHENNEKKNFQFFETPWYICFKNSHHELCMMSYEMNISHVFNLLENNERLILYLLRKNLKNEKIEYLHRMELNVKDEKFFDNTNSIIFENDKIKGKIKLYFKNGIIYNNLLNKIYPEEFLKKDIPCDIPIKSKEFVENKQKDETIDCISQNKCINNDFNELLNSRRTLYWIYLDDNNNEQGPFNSNTILNWIISEYFEDNTLIRLHDKKKFYKLYEVIEYIEKNVLLNAQSDRLYNQLSDKLENKFYDNISKTNEVQILDKLKDIDKKISNSEDIIKKEHINKENENECHLKNVDKKEYKNQYDMKQINKNENNEESILKNIICENLIDHIDKKNQENKNNNKNKKNITHHDNINNMHYSKLKIENDMYDKEQNENYWKINAKSYKNTKKKNEVKRLKKEIKKIKEEMIKLKEKNYKEKLLINDLSEDKLCYTSNKVKDNKEENIFLKENNDIIQNELHPSTINHIISNIRENNISNDNIHENSNINENNNNNNSNNYYNNNDYNNDYNNNDYNNNDYNHNASDTLEEREKTKNINNSNNINKSDMNKKINSSNNINEEFKTKEIEEKQKYIEIAMSSINQAQECLLNIKKKKITSYLNKIINLSNNDKLNYINNVKTDLSDFRCVDLKKNKEKNSPIQNSKYMNCYDSSKSFIFTNNAKKKCTLNESKKEKDKQMYIIPEEQVIKKLIIDMPLKNTKINYLLNIDNKKKLLNNFISQNNENKSRINKKKKEETTKLTFNILNNSSKVIYDYNINYDQFLKYVIFIQYNVKKWIKKKRINDNLFFYDHYYDIFNLKKLNNLNIKKPNDIYNDYITQIDQKEKIKEALNLKNLQNLRKYSLNYKNDYIYDTHNFILEKKKLKSNEKGNSGTISTLCNIKEERNSYSKNLKNSNYYVKKLHDKKFNEDEITKKHNKNNIYDIYDNFPINNYEFTNNEKTFKKNDVEIIRDNYDLDNNEIYTEDHLNINQDYNLPYYFSDILNKYENFIGFKDVNNHFEDFNKNRSIMKNSDKYSYVKSVDNNDVINKKDILLRIMNNLKFEKILNEKKKNCKLQINLKNNPIFSTNPFIDNNMEMLFNKCNISNRSKYNTFIHNNNNVDLYNSRLTKIKYKDSNNFFCKNIIKKKLIDNADKNDINMLLFHNLDNNYLKNKIKKKYDNYNYSDIFLNKLDHVFIRKK</sequence>
<feature type="compositionally biased region" description="Low complexity" evidence="2">
    <location>
        <begin position="577"/>
        <end position="596"/>
    </location>
</feature>
<dbReference type="InterPro" id="IPR003169">
    <property type="entry name" value="GYF"/>
</dbReference>
<keyword evidence="1" id="KW-0175">Coiled coil</keyword>
<dbReference type="VEuPathDB" id="PlasmoDB:PRELSG_1410000"/>
<dbReference type="OMA" id="CMMSYEM"/>
<dbReference type="GeneID" id="39738530"/>
<evidence type="ECO:0000256" key="2">
    <source>
        <dbReference type="SAM" id="MobiDB-lite"/>
    </source>
</evidence>
<dbReference type="RefSeq" id="XP_028534891.1">
    <property type="nucleotide sequence ID" value="XM_028679149.1"/>
</dbReference>
<feature type="region of interest" description="Disordered" evidence="2">
    <location>
        <begin position="524"/>
        <end position="596"/>
    </location>
</feature>
<dbReference type="SUPFAM" id="SSF55277">
    <property type="entry name" value="GYF domain"/>
    <property type="match status" value="1"/>
</dbReference>
<reference evidence="4 5" key="1">
    <citation type="submission" date="2015-04" db="EMBL/GenBank/DDBJ databases">
        <authorList>
            <consortium name="Pathogen Informatics"/>
        </authorList>
    </citation>
    <scope>NUCLEOTIDE SEQUENCE [LARGE SCALE GENOMIC DNA]</scope>
    <source>
        <strain evidence="4 5">SGS1</strain>
    </source>
</reference>
<dbReference type="Proteomes" id="UP000220158">
    <property type="component" value="Chromosome 14"/>
</dbReference>
<accession>A0A1J1HAF5</accession>
<dbReference type="SMART" id="SM00444">
    <property type="entry name" value="GYF"/>
    <property type="match status" value="1"/>
</dbReference>
<feature type="compositionally biased region" description="Low complexity" evidence="2">
    <location>
        <begin position="524"/>
        <end position="564"/>
    </location>
</feature>
<evidence type="ECO:0000313" key="5">
    <source>
        <dbReference type="Proteomes" id="UP000220158"/>
    </source>
</evidence>
<evidence type="ECO:0000313" key="4">
    <source>
        <dbReference type="EMBL" id="CRH02370.1"/>
    </source>
</evidence>
<organism evidence="4 5">
    <name type="scientific">Plasmodium relictum</name>
    <dbReference type="NCBI Taxonomy" id="85471"/>
    <lineage>
        <taxon>Eukaryota</taxon>
        <taxon>Sar</taxon>
        <taxon>Alveolata</taxon>
        <taxon>Apicomplexa</taxon>
        <taxon>Aconoidasida</taxon>
        <taxon>Haemosporida</taxon>
        <taxon>Plasmodiidae</taxon>
        <taxon>Plasmodium</taxon>
        <taxon>Plasmodium (Haemamoeba)</taxon>
    </lineage>
</organism>
<keyword evidence="5" id="KW-1185">Reference proteome</keyword>
<gene>
    <name evidence="4" type="ORF">PRELSG_1410000</name>
</gene>
<proteinExistence type="predicted"/>
<dbReference type="Gene3D" id="3.30.1490.40">
    <property type="match status" value="1"/>
</dbReference>